<feature type="region of interest" description="Disordered" evidence="1">
    <location>
        <begin position="1"/>
        <end position="35"/>
    </location>
</feature>
<dbReference type="OrthoDB" id="6130753at2759"/>
<evidence type="ECO:0000256" key="1">
    <source>
        <dbReference type="SAM" id="MobiDB-lite"/>
    </source>
</evidence>
<comment type="caution">
    <text evidence="2">The sequence shown here is derived from an EMBL/GenBank/DDBJ whole genome shotgun (WGS) entry which is preliminary data.</text>
</comment>
<sequence>MLGGVGGRHASVRRRGSSPGVHLRRDIISPPVSPRPMRRRRAVAVSDHKTCALIHTRLKLGDIIKLKFASLYLCKESVLFDICEFTNIPASGASNVDVWVRSEHCGAACERMRAQGGWRGAGRLRARAVAWSARRGRPHRRTAVTSSSPPCPARARPAPDSMAAPTANTARSHALTTVRILPPELTVLLSSAARN</sequence>
<name>A0A821NAY9_9NEOP</name>
<feature type="region of interest" description="Disordered" evidence="1">
    <location>
        <begin position="135"/>
        <end position="169"/>
    </location>
</feature>
<proteinExistence type="predicted"/>
<protein>
    <submittedName>
        <fullName evidence="2">Uncharacterized protein</fullName>
    </submittedName>
</protein>
<accession>A0A821NAY9</accession>
<dbReference type="EMBL" id="CAJOBZ010000004">
    <property type="protein sequence ID" value="CAF4782771.1"/>
    <property type="molecule type" value="Genomic_DNA"/>
</dbReference>
<gene>
    <name evidence="2" type="ORF">PMACD_LOCUS2431</name>
</gene>
<dbReference type="Proteomes" id="UP000663880">
    <property type="component" value="Unassembled WGS sequence"/>
</dbReference>
<reference evidence="2" key="1">
    <citation type="submission" date="2021-02" db="EMBL/GenBank/DDBJ databases">
        <authorList>
            <person name="Steward A R."/>
        </authorList>
    </citation>
    <scope>NUCLEOTIDE SEQUENCE</scope>
</reference>
<dbReference type="AlphaFoldDB" id="A0A821NAY9"/>
<keyword evidence="3" id="KW-1185">Reference proteome</keyword>
<evidence type="ECO:0000313" key="3">
    <source>
        <dbReference type="Proteomes" id="UP000663880"/>
    </source>
</evidence>
<organism evidence="2 3">
    <name type="scientific">Pieris macdunnoughi</name>
    <dbReference type="NCBI Taxonomy" id="345717"/>
    <lineage>
        <taxon>Eukaryota</taxon>
        <taxon>Metazoa</taxon>
        <taxon>Ecdysozoa</taxon>
        <taxon>Arthropoda</taxon>
        <taxon>Hexapoda</taxon>
        <taxon>Insecta</taxon>
        <taxon>Pterygota</taxon>
        <taxon>Neoptera</taxon>
        <taxon>Endopterygota</taxon>
        <taxon>Lepidoptera</taxon>
        <taxon>Glossata</taxon>
        <taxon>Ditrysia</taxon>
        <taxon>Papilionoidea</taxon>
        <taxon>Pieridae</taxon>
        <taxon>Pierinae</taxon>
        <taxon>Pieris</taxon>
    </lineage>
</organism>
<evidence type="ECO:0000313" key="2">
    <source>
        <dbReference type="EMBL" id="CAF4782771.1"/>
    </source>
</evidence>